<feature type="transmembrane region" description="Helical" evidence="11">
    <location>
        <begin position="417"/>
        <end position="437"/>
    </location>
</feature>
<feature type="transmembrane region" description="Helical" evidence="11">
    <location>
        <begin position="284"/>
        <end position="303"/>
    </location>
</feature>
<dbReference type="InterPro" id="IPR014371">
    <property type="entry name" value="Oat_ACAT_DAG_ARE"/>
</dbReference>
<feature type="transmembrane region" description="Helical" evidence="11">
    <location>
        <begin position="139"/>
        <end position="159"/>
    </location>
</feature>
<keyword evidence="4 11" id="KW-0812">Transmembrane</keyword>
<dbReference type="OMA" id="LMCTLYL"/>
<feature type="compositionally biased region" description="Polar residues" evidence="10">
    <location>
        <begin position="19"/>
        <end position="31"/>
    </location>
</feature>
<comment type="similarity">
    <text evidence="2 9">Belongs to the membrane-bound acyltransferase family. Sterol o-acyltransferase subfamily.</text>
</comment>
<sequence length="446" mass="53326">MSVKRQKVKVDSEEEEKINSGTSTPDGQNTDKQAKIKHLRKHAFVNRVSLLDDMDKESELNRTKFVGFYNMLYVVGFYYFIINPIMSYNKTGQLIETSLYNQMRRDLFMCIVTWPLFYAWSHIALLIQYLAMMNMPKTLMFVTQHISQVCMFVYAHYLVLTRDWYLPQGAFVTFQSCVFFFKMHSYTMTNYKMRREWIDQGCPKTQDPYAYPNNINFKNFTQFIMTPVLVYEPQYPQSGKIRWKYVIVKFMNSMAMLIMGYMIVSNHIYPIIQNIKDHSLPDSIFQMTLPLIFLCLTIFNMVFENYCNFWAEITHFGDRLFYTDWWNSTDFEEFNRNWNRPVYEFLYRHVYLELIFEFGIGVKKAQLATFLFSALLHEYTLAVSLKQITPIMIMFMMIQLPVMVWTKKIKGTKFGNLFFWFGIIQGLPLILNLYLRFDELPKLLIP</sequence>
<dbReference type="PANTHER" id="PTHR10408">
    <property type="entry name" value="STEROL O-ACYLTRANSFERASE"/>
    <property type="match status" value="1"/>
</dbReference>
<evidence type="ECO:0000256" key="9">
    <source>
        <dbReference type="PIRNR" id="PIRNR000439"/>
    </source>
</evidence>
<evidence type="ECO:0000256" key="6">
    <source>
        <dbReference type="ARBA" id="ARBA00022989"/>
    </source>
</evidence>
<keyword evidence="5 9" id="KW-0256">Endoplasmic reticulum</keyword>
<accession>A0A8S1TIV7</accession>
<dbReference type="Pfam" id="PF03062">
    <property type="entry name" value="MBOAT"/>
    <property type="match status" value="1"/>
</dbReference>
<evidence type="ECO:0000256" key="1">
    <source>
        <dbReference type="ARBA" id="ARBA00004477"/>
    </source>
</evidence>
<evidence type="ECO:0000256" key="2">
    <source>
        <dbReference type="ARBA" id="ARBA00009010"/>
    </source>
</evidence>
<evidence type="ECO:0000256" key="3">
    <source>
        <dbReference type="ARBA" id="ARBA00022679"/>
    </source>
</evidence>
<feature type="transmembrane region" description="Helical" evidence="11">
    <location>
        <begin position="354"/>
        <end position="376"/>
    </location>
</feature>
<keyword evidence="6 11" id="KW-1133">Transmembrane helix</keyword>
<feature type="transmembrane region" description="Helical" evidence="11">
    <location>
        <begin position="388"/>
        <end position="405"/>
    </location>
</feature>
<dbReference type="GO" id="GO:0005789">
    <property type="term" value="C:endoplasmic reticulum membrane"/>
    <property type="evidence" value="ECO:0007669"/>
    <property type="project" value="UniProtKB-SubCell"/>
</dbReference>
<feature type="transmembrane region" description="Helical" evidence="11">
    <location>
        <begin position="106"/>
        <end position="127"/>
    </location>
</feature>
<evidence type="ECO:0000313" key="12">
    <source>
        <dbReference type="EMBL" id="CAD8152160.1"/>
    </source>
</evidence>
<evidence type="ECO:0000256" key="5">
    <source>
        <dbReference type="ARBA" id="ARBA00022824"/>
    </source>
</evidence>
<evidence type="ECO:0000313" key="13">
    <source>
        <dbReference type="Proteomes" id="UP000683925"/>
    </source>
</evidence>
<keyword evidence="13" id="KW-1185">Reference proteome</keyword>
<keyword evidence="8 9" id="KW-0012">Acyltransferase</keyword>
<name>A0A8S1TIV7_PAROT</name>
<reference evidence="12" key="1">
    <citation type="submission" date="2021-01" db="EMBL/GenBank/DDBJ databases">
        <authorList>
            <consortium name="Genoscope - CEA"/>
            <person name="William W."/>
        </authorList>
    </citation>
    <scope>NUCLEOTIDE SEQUENCE</scope>
</reference>
<dbReference type="EMBL" id="CAJJDP010000026">
    <property type="protein sequence ID" value="CAD8152160.1"/>
    <property type="molecule type" value="Genomic_DNA"/>
</dbReference>
<dbReference type="PIRSF" id="PIRSF000439">
    <property type="entry name" value="Oat_ACAT_DAG_ARE"/>
    <property type="match status" value="1"/>
</dbReference>
<dbReference type="InterPro" id="IPR004299">
    <property type="entry name" value="MBOAT_fam"/>
</dbReference>
<evidence type="ECO:0000256" key="4">
    <source>
        <dbReference type="ARBA" id="ARBA00022692"/>
    </source>
</evidence>
<feature type="transmembrane region" description="Helical" evidence="11">
    <location>
        <begin position="246"/>
        <end position="264"/>
    </location>
</feature>
<organism evidence="12 13">
    <name type="scientific">Paramecium octaurelia</name>
    <dbReference type="NCBI Taxonomy" id="43137"/>
    <lineage>
        <taxon>Eukaryota</taxon>
        <taxon>Sar</taxon>
        <taxon>Alveolata</taxon>
        <taxon>Ciliophora</taxon>
        <taxon>Intramacronucleata</taxon>
        <taxon>Oligohymenophorea</taxon>
        <taxon>Peniculida</taxon>
        <taxon>Parameciidae</taxon>
        <taxon>Paramecium</taxon>
    </lineage>
</organism>
<dbReference type="GO" id="GO:0008374">
    <property type="term" value="F:O-acyltransferase activity"/>
    <property type="evidence" value="ECO:0007669"/>
    <property type="project" value="InterPro"/>
</dbReference>
<evidence type="ECO:0000256" key="8">
    <source>
        <dbReference type="ARBA" id="ARBA00023315"/>
    </source>
</evidence>
<protein>
    <recommendedName>
        <fullName evidence="9">O-acyltransferase</fullName>
    </recommendedName>
</protein>
<feature type="transmembrane region" description="Helical" evidence="11">
    <location>
        <begin position="165"/>
        <end position="185"/>
    </location>
</feature>
<feature type="region of interest" description="Disordered" evidence="10">
    <location>
        <begin position="1"/>
        <end position="32"/>
    </location>
</feature>
<proteinExistence type="inferred from homology"/>
<keyword evidence="3 9" id="KW-0808">Transferase</keyword>
<gene>
    <name evidence="12" type="ORF">POCTA_138.1.T0260109</name>
</gene>
<dbReference type="OrthoDB" id="311973at2759"/>
<evidence type="ECO:0000256" key="10">
    <source>
        <dbReference type="SAM" id="MobiDB-lite"/>
    </source>
</evidence>
<feature type="transmembrane region" description="Helical" evidence="11">
    <location>
        <begin position="66"/>
        <end position="86"/>
    </location>
</feature>
<dbReference type="AlphaFoldDB" id="A0A8S1TIV7"/>
<comment type="subcellular location">
    <subcellularLocation>
        <location evidence="1 9">Endoplasmic reticulum membrane</location>
        <topology evidence="1 9">Multi-pass membrane protein</topology>
    </subcellularLocation>
</comment>
<dbReference type="Proteomes" id="UP000683925">
    <property type="component" value="Unassembled WGS sequence"/>
</dbReference>
<comment type="caution">
    <text evidence="12">The sequence shown here is derived from an EMBL/GenBank/DDBJ whole genome shotgun (WGS) entry which is preliminary data.</text>
</comment>
<keyword evidence="7 9" id="KW-0472">Membrane</keyword>
<evidence type="ECO:0000256" key="7">
    <source>
        <dbReference type="ARBA" id="ARBA00023136"/>
    </source>
</evidence>
<dbReference type="PANTHER" id="PTHR10408:SF9">
    <property type="entry name" value="STEROL O-ACYLTRANSFERASE 2-RELATED"/>
    <property type="match status" value="1"/>
</dbReference>
<evidence type="ECO:0000256" key="11">
    <source>
        <dbReference type="SAM" id="Phobius"/>
    </source>
</evidence>